<dbReference type="Proteomes" id="UP000320496">
    <property type="component" value="Chromosome"/>
</dbReference>
<gene>
    <name evidence="1" type="ORF">Mal4_52810</name>
</gene>
<reference evidence="1 2" key="1">
    <citation type="submission" date="2019-02" db="EMBL/GenBank/DDBJ databases">
        <title>Deep-cultivation of Planctomycetes and their phenomic and genomic characterization uncovers novel biology.</title>
        <authorList>
            <person name="Wiegand S."/>
            <person name="Jogler M."/>
            <person name="Boedeker C."/>
            <person name="Pinto D."/>
            <person name="Vollmers J."/>
            <person name="Rivas-Marin E."/>
            <person name="Kohn T."/>
            <person name="Peeters S.H."/>
            <person name="Heuer A."/>
            <person name="Rast P."/>
            <person name="Oberbeckmann S."/>
            <person name="Bunk B."/>
            <person name="Jeske O."/>
            <person name="Meyerdierks A."/>
            <person name="Storesund J.E."/>
            <person name="Kallscheuer N."/>
            <person name="Luecker S."/>
            <person name="Lage O.M."/>
            <person name="Pohl T."/>
            <person name="Merkel B.J."/>
            <person name="Hornburger P."/>
            <person name="Mueller R.-W."/>
            <person name="Bruemmer F."/>
            <person name="Labrenz M."/>
            <person name="Spormann A.M."/>
            <person name="Op den Camp H."/>
            <person name="Overmann J."/>
            <person name="Amann R."/>
            <person name="Jetten M.S.M."/>
            <person name="Mascher T."/>
            <person name="Medema M.H."/>
            <person name="Devos D.P."/>
            <person name="Kaster A.-K."/>
            <person name="Ovreas L."/>
            <person name="Rohde M."/>
            <person name="Galperin M.Y."/>
            <person name="Jogler C."/>
        </authorList>
    </citation>
    <scope>NUCLEOTIDE SEQUENCE [LARGE SCALE GENOMIC DNA]</scope>
    <source>
        <strain evidence="1 2">Mal4</strain>
    </source>
</reference>
<evidence type="ECO:0008006" key="3">
    <source>
        <dbReference type="Google" id="ProtNLM"/>
    </source>
</evidence>
<evidence type="ECO:0000313" key="1">
    <source>
        <dbReference type="EMBL" id="QDU40918.1"/>
    </source>
</evidence>
<evidence type="ECO:0000313" key="2">
    <source>
        <dbReference type="Proteomes" id="UP000320496"/>
    </source>
</evidence>
<dbReference type="AlphaFoldDB" id="A0A517ZEN0"/>
<dbReference type="KEGG" id="mri:Mal4_52810"/>
<proteinExistence type="predicted"/>
<name>A0A517ZEN0_9PLAN</name>
<dbReference type="EMBL" id="CP036275">
    <property type="protein sequence ID" value="QDU40918.1"/>
    <property type="molecule type" value="Genomic_DNA"/>
</dbReference>
<accession>A0A517ZEN0</accession>
<dbReference type="PROSITE" id="PS51257">
    <property type="entry name" value="PROKAR_LIPOPROTEIN"/>
    <property type="match status" value="1"/>
</dbReference>
<keyword evidence="2" id="KW-1185">Reference proteome</keyword>
<protein>
    <recommendedName>
        <fullName evidence="3">Carboxypeptidase regulatory-like domain-containing protein</fullName>
    </recommendedName>
</protein>
<sequence>MNSERCTAARNVMPLVLLAFVSGCGDASGEDAPQRAAVSGTVTFNGQPLPEGLVRFVPIDGTPGPKTAVPVSQGRFQVEAEHGPVVGTHRIEIQSTDDGGYAMDDEDAIRRLRESGVKRIEAIRIPPAYNTRSTLKETVTAEGNNEFQFDLNSARRR</sequence>
<organism evidence="1 2">
    <name type="scientific">Maioricimonas rarisocia</name>
    <dbReference type="NCBI Taxonomy" id="2528026"/>
    <lineage>
        <taxon>Bacteria</taxon>
        <taxon>Pseudomonadati</taxon>
        <taxon>Planctomycetota</taxon>
        <taxon>Planctomycetia</taxon>
        <taxon>Planctomycetales</taxon>
        <taxon>Planctomycetaceae</taxon>
        <taxon>Maioricimonas</taxon>
    </lineage>
</organism>